<dbReference type="PRINTS" id="PR00702">
    <property type="entry name" value="ACRIFLAVINRP"/>
</dbReference>
<feature type="transmembrane region" description="Helical" evidence="2">
    <location>
        <begin position="428"/>
        <end position="450"/>
    </location>
</feature>
<evidence type="ECO:0000313" key="3">
    <source>
        <dbReference type="EMBL" id="EAS51726.1"/>
    </source>
</evidence>
<sequence>MRALIDAAFDRSRTVLLFLILVLIAGVAGYQAIPKESSPDIPIPVMYVSAVLEGISPEDSERLLVRPLETELSSLSGLDEMEAHASEGFASVQLKFEAGFDADEALTDVKDAVDRAKPNMPAEVDEPVVTEVNTSLFPILTVVLSGPIPERSLVNIASDLKDDLEALSGVLEIDIGGEREELMEVLIDPTVFETYNLSFDELVSQISRNNRLIAAGALDTGAGRIVLKVPGLIEDAQDVLDLPIKVDGSTVLTFKDVAIARRTFEDPEGFARIDGEPSLALEVKKRSGANIIETVDAVREVVARQKEAWPQTVSVRYLQDESEQVKTMLGDLENNVISAIVLVMIVIVAALGFRTSVLVGLSIPGSFLAGIAILWLAGYTMNIIVLFSLILVVGMLVDGAIVTTELADRRLLEGASPRDAYRQAAKRMAWPIIASTVTTLAVFLPLLFWSGIVGEFMKFLPITVMITLTASLFMALVFIPVLGGMIGKAQPMPARQRAAIEAAETGDMSQIGGWTGTYLRVLRSAVKAPFATLVIATVLLVGAFYGYSQHGKGVEFFPSIEPEFAQVQIRARDNFSIFERDALVRRVESRLLGMEEVQTVYARTLSEGGARQVGADVIGTVQLELDEWDERRKATAIFDDIRARVADIPGITVQVQQEQNGPASGKPVNLKLLGPSLETLADGIATARGLMEEIGGFTNVTDTRPLPGVEWQLQVNREEAARYGADVSLLGQAVRLLTAGIEVSNYRPEDAGGDGEVPIRVRFPAGDRTLERLQDLRIPTAQGLVPIRNFVSFKPAPKVGTIIRIDQRRVMAVEADVAEGLLVNDQIVALRQALEQASLPPGVDFRFGGEAEDQAEAMSFLAGAFGAAIFLMFLVLVTQFNSIYQAILVMSAIVFSTAGVFYGLLITGRPFGVVMGGIGVIALAGIVVNNNIVLIDTYNDLRRSGQPPLEALLRTGAQRLRPVFLTSITTVLGLMPMVIGVNIDFIHRTMAFGAPSTQWWTELSSAIAGGLTFATVLTLVLTPAMLMLGECLVAWFKRRRGEDAPSPLIGDPLAKHAPAPASAAPAPAPA</sequence>
<keyword evidence="2" id="KW-0472">Membrane</keyword>
<evidence type="ECO:0000313" key="4">
    <source>
        <dbReference type="Proteomes" id="UP000000321"/>
    </source>
</evidence>
<comment type="caution">
    <text evidence="3">The sequence shown here is derived from an EMBL/GenBank/DDBJ whole genome shotgun (WGS) entry which is preliminary data.</text>
</comment>
<organism evidence="3 4">
    <name type="scientific">Aurantimonas manganoxydans (strain ATCC BAA-1229 / DSM 21871 / SI85-9A1)</name>
    <dbReference type="NCBI Taxonomy" id="287752"/>
    <lineage>
        <taxon>Bacteria</taxon>
        <taxon>Pseudomonadati</taxon>
        <taxon>Pseudomonadota</taxon>
        <taxon>Alphaproteobacteria</taxon>
        <taxon>Hyphomicrobiales</taxon>
        <taxon>Aurantimonadaceae</taxon>
        <taxon>Aurantimonas</taxon>
    </lineage>
</organism>
<feature type="transmembrane region" description="Helical" evidence="2">
    <location>
        <begin position="883"/>
        <end position="905"/>
    </location>
</feature>
<keyword evidence="4" id="KW-1185">Reference proteome</keyword>
<name>Q1YLK5_AURMS</name>
<dbReference type="Gene3D" id="1.20.1640.10">
    <property type="entry name" value="Multidrug efflux transporter AcrB transmembrane domain"/>
    <property type="match status" value="2"/>
</dbReference>
<evidence type="ECO:0000256" key="2">
    <source>
        <dbReference type="SAM" id="Phobius"/>
    </source>
</evidence>
<dbReference type="EMBL" id="AAPJ01000001">
    <property type="protein sequence ID" value="EAS51726.1"/>
    <property type="molecule type" value="Genomic_DNA"/>
</dbReference>
<feature type="transmembrane region" description="Helical" evidence="2">
    <location>
        <begin position="528"/>
        <end position="547"/>
    </location>
</feature>
<accession>Q1YLK5</accession>
<dbReference type="AlphaFoldDB" id="Q1YLK5"/>
<dbReference type="Pfam" id="PF00873">
    <property type="entry name" value="ACR_tran"/>
    <property type="match status" value="1"/>
</dbReference>
<gene>
    <name evidence="3" type="ORF">SI859A1_02542</name>
</gene>
<dbReference type="Proteomes" id="UP000000321">
    <property type="component" value="Unassembled WGS sequence"/>
</dbReference>
<feature type="transmembrane region" description="Helical" evidence="2">
    <location>
        <begin position="358"/>
        <end position="377"/>
    </location>
</feature>
<dbReference type="HOGENOM" id="CLU_002755_1_2_5"/>
<feature type="transmembrane region" description="Helical" evidence="2">
    <location>
        <begin position="336"/>
        <end position="353"/>
    </location>
</feature>
<dbReference type="RefSeq" id="WP_009210364.1">
    <property type="nucleotide sequence ID" value="NZ_BBWP01000002.1"/>
</dbReference>
<reference evidence="3 4" key="1">
    <citation type="journal article" date="2008" name="Appl. Environ. Microbiol.">
        <title>Genomic insights into Mn(II) oxidation by the marine alphaproteobacterium Aurantimonas sp. strain SI85-9A1.</title>
        <authorList>
            <person name="Dick G.J."/>
            <person name="Podell S."/>
            <person name="Johnson H.A."/>
            <person name="Rivera-Espinoza Y."/>
            <person name="Bernier-Latmani R."/>
            <person name="McCarthy J.K."/>
            <person name="Torpey J.W."/>
            <person name="Clement B.G."/>
            <person name="Gaasterland T."/>
            <person name="Tebo B.M."/>
        </authorList>
    </citation>
    <scope>NUCLEOTIDE SEQUENCE [LARGE SCALE GENOMIC DNA]</scope>
    <source>
        <strain evidence="3 4">SI85-9A1</strain>
    </source>
</reference>
<feature type="transmembrane region" description="Helical" evidence="2">
    <location>
        <begin position="462"/>
        <end position="487"/>
    </location>
</feature>
<dbReference type="PANTHER" id="PTHR32063">
    <property type="match status" value="1"/>
</dbReference>
<dbReference type="InterPro" id="IPR001036">
    <property type="entry name" value="Acrflvin-R"/>
</dbReference>
<feature type="compositionally biased region" description="Low complexity" evidence="1">
    <location>
        <begin position="1057"/>
        <end position="1070"/>
    </location>
</feature>
<dbReference type="GO" id="GO:0005886">
    <property type="term" value="C:plasma membrane"/>
    <property type="evidence" value="ECO:0007669"/>
    <property type="project" value="TreeGrafter"/>
</dbReference>
<dbReference type="Gene3D" id="3.30.70.1320">
    <property type="entry name" value="Multidrug efflux transporter AcrB pore domain like"/>
    <property type="match status" value="1"/>
</dbReference>
<dbReference type="SUPFAM" id="SSF82714">
    <property type="entry name" value="Multidrug efflux transporter AcrB TolC docking domain, DN and DC subdomains"/>
    <property type="match status" value="2"/>
</dbReference>
<protein>
    <submittedName>
        <fullName evidence="3">AcrB/AcrD/AcrF family protein</fullName>
    </submittedName>
</protein>
<feature type="transmembrane region" description="Helical" evidence="2">
    <location>
        <begin position="911"/>
        <end position="934"/>
    </location>
</feature>
<dbReference type="Gene3D" id="3.30.70.1440">
    <property type="entry name" value="Multidrug efflux transporter AcrB pore domain"/>
    <property type="match status" value="1"/>
</dbReference>
<dbReference type="InterPro" id="IPR027463">
    <property type="entry name" value="AcrB_DN_DC_subdom"/>
</dbReference>
<dbReference type="SUPFAM" id="SSF82693">
    <property type="entry name" value="Multidrug efflux transporter AcrB pore domain, PN1, PN2, PC1 and PC2 subdomains"/>
    <property type="match status" value="3"/>
</dbReference>
<keyword evidence="2" id="KW-1133">Transmembrane helix</keyword>
<evidence type="ECO:0000256" key="1">
    <source>
        <dbReference type="SAM" id="MobiDB-lite"/>
    </source>
</evidence>
<feature type="region of interest" description="Disordered" evidence="1">
    <location>
        <begin position="1047"/>
        <end position="1070"/>
    </location>
</feature>
<keyword evidence="2" id="KW-0812">Transmembrane</keyword>
<dbReference type="PANTHER" id="PTHR32063:SF0">
    <property type="entry name" value="SWARMING MOTILITY PROTEIN SWRC"/>
    <property type="match status" value="1"/>
</dbReference>
<proteinExistence type="predicted"/>
<feature type="transmembrane region" description="Helical" evidence="2">
    <location>
        <begin position="963"/>
        <end position="983"/>
    </location>
</feature>
<dbReference type="OrthoDB" id="9798415at2"/>
<dbReference type="BioCyc" id="AURANTIMONAS:SI859A1_02542-MONOMER"/>
<dbReference type="SUPFAM" id="SSF82866">
    <property type="entry name" value="Multidrug efflux transporter AcrB transmembrane domain"/>
    <property type="match status" value="2"/>
</dbReference>
<dbReference type="GO" id="GO:0042910">
    <property type="term" value="F:xenobiotic transmembrane transporter activity"/>
    <property type="evidence" value="ECO:0007669"/>
    <property type="project" value="TreeGrafter"/>
</dbReference>
<feature type="transmembrane region" description="Helical" evidence="2">
    <location>
        <begin position="383"/>
        <end position="407"/>
    </location>
</feature>
<dbReference type="Gene3D" id="3.30.2090.10">
    <property type="entry name" value="Multidrug efflux transporter AcrB TolC docking domain, DN and DC subdomains"/>
    <property type="match status" value="2"/>
</dbReference>
<dbReference type="Gene3D" id="3.30.70.1430">
    <property type="entry name" value="Multidrug efflux transporter AcrB pore domain"/>
    <property type="match status" value="2"/>
</dbReference>
<feature type="transmembrane region" description="Helical" evidence="2">
    <location>
        <begin position="1003"/>
        <end position="1036"/>
    </location>
</feature>
<feature type="transmembrane region" description="Helical" evidence="2">
    <location>
        <begin position="857"/>
        <end position="876"/>
    </location>
</feature>